<protein>
    <recommendedName>
        <fullName evidence="7">Transcriptional repressor NrdR</fullName>
    </recommendedName>
</protein>
<organism evidence="9 10">
    <name type="scientific">Candidatus Solincola sediminis</name>
    <dbReference type="NCBI Taxonomy" id="1797199"/>
    <lineage>
        <taxon>Bacteria</taxon>
        <taxon>Bacillati</taxon>
        <taxon>Actinomycetota</taxon>
        <taxon>Candidatus Geothermincolia</taxon>
        <taxon>Candidatus Geothermincolales</taxon>
        <taxon>Candidatus Geothermincolaceae</taxon>
        <taxon>Candidatus Solincola</taxon>
    </lineage>
</organism>
<dbReference type="HAMAP" id="MF_00440">
    <property type="entry name" value="NrdR"/>
    <property type="match status" value="1"/>
</dbReference>
<dbReference type="GO" id="GO:0005524">
    <property type="term" value="F:ATP binding"/>
    <property type="evidence" value="ECO:0007669"/>
    <property type="project" value="UniProtKB-UniRule"/>
</dbReference>
<dbReference type="EMBL" id="MELK01000004">
    <property type="protein sequence ID" value="OFW60380.1"/>
    <property type="molecule type" value="Genomic_DNA"/>
</dbReference>
<keyword evidence="7" id="KW-0862">Zinc</keyword>
<name>A0A1F2WUB6_9ACTN</name>
<comment type="cofactor">
    <cofactor evidence="7">
        <name>Zn(2+)</name>
        <dbReference type="ChEBI" id="CHEBI:29105"/>
    </cofactor>
    <text evidence="7">Binds 1 zinc ion.</text>
</comment>
<dbReference type="PROSITE" id="PS51161">
    <property type="entry name" value="ATP_CONE"/>
    <property type="match status" value="1"/>
</dbReference>
<comment type="function">
    <text evidence="7">Negatively regulates transcription of bacterial ribonucleotide reductase nrd genes and operons by binding to NrdR-boxes.</text>
</comment>
<evidence type="ECO:0000256" key="4">
    <source>
        <dbReference type="ARBA" id="ARBA00023015"/>
    </source>
</evidence>
<keyword evidence="1 7" id="KW-0678">Repressor</keyword>
<evidence type="ECO:0000313" key="10">
    <source>
        <dbReference type="Proteomes" id="UP000177876"/>
    </source>
</evidence>
<dbReference type="STRING" id="1797197.A2Y75_08465"/>
<keyword evidence="3 7" id="KW-0067">ATP-binding</keyword>
<feature type="zinc finger region" evidence="7">
    <location>
        <begin position="3"/>
        <end position="34"/>
    </location>
</feature>
<evidence type="ECO:0000256" key="6">
    <source>
        <dbReference type="ARBA" id="ARBA00023163"/>
    </source>
</evidence>
<dbReference type="InterPro" id="IPR005144">
    <property type="entry name" value="ATP-cone_dom"/>
</dbReference>
<comment type="caution">
    <text evidence="9">The sequence shown here is derived from an EMBL/GenBank/DDBJ whole genome shotgun (WGS) entry which is preliminary data.</text>
</comment>
<evidence type="ECO:0000256" key="3">
    <source>
        <dbReference type="ARBA" id="ARBA00022840"/>
    </source>
</evidence>
<keyword evidence="6 7" id="KW-0804">Transcription</keyword>
<evidence type="ECO:0000256" key="7">
    <source>
        <dbReference type="HAMAP-Rule" id="MF_00440"/>
    </source>
</evidence>
<dbReference type="GO" id="GO:0008270">
    <property type="term" value="F:zinc ion binding"/>
    <property type="evidence" value="ECO:0007669"/>
    <property type="project" value="UniProtKB-UniRule"/>
</dbReference>
<comment type="similarity">
    <text evidence="7">Belongs to the NrdR family.</text>
</comment>
<dbReference type="AlphaFoldDB" id="A0A1F2WUB6"/>
<keyword evidence="5 7" id="KW-0238">DNA-binding</keyword>
<accession>A0A1F2WUB6</accession>
<reference evidence="9 10" key="1">
    <citation type="journal article" date="2016" name="Nat. Commun.">
        <title>Thousands of microbial genomes shed light on interconnected biogeochemical processes in an aquifer system.</title>
        <authorList>
            <person name="Anantharaman K."/>
            <person name="Brown C.T."/>
            <person name="Hug L.A."/>
            <person name="Sharon I."/>
            <person name="Castelle C.J."/>
            <person name="Probst A.J."/>
            <person name="Thomas B.C."/>
            <person name="Singh A."/>
            <person name="Wilkins M.J."/>
            <person name="Karaoz U."/>
            <person name="Brodie E.L."/>
            <person name="Williams K.H."/>
            <person name="Hubbard S.S."/>
            <person name="Banfield J.F."/>
        </authorList>
    </citation>
    <scope>NUCLEOTIDE SEQUENCE [LARGE SCALE GENOMIC DNA]</scope>
</reference>
<dbReference type="GO" id="GO:0045892">
    <property type="term" value="P:negative regulation of DNA-templated transcription"/>
    <property type="evidence" value="ECO:0007669"/>
    <property type="project" value="UniProtKB-UniRule"/>
</dbReference>
<dbReference type="GO" id="GO:0003677">
    <property type="term" value="F:DNA binding"/>
    <property type="evidence" value="ECO:0007669"/>
    <property type="project" value="UniProtKB-KW"/>
</dbReference>
<dbReference type="NCBIfam" id="TIGR00244">
    <property type="entry name" value="transcriptional regulator NrdR"/>
    <property type="match status" value="1"/>
</dbReference>
<proteinExistence type="inferred from homology"/>
<keyword evidence="4 7" id="KW-0805">Transcription regulation</keyword>
<dbReference type="PANTHER" id="PTHR30455">
    <property type="entry name" value="TRANSCRIPTIONAL REPRESSOR NRDR"/>
    <property type="match status" value="1"/>
</dbReference>
<keyword evidence="7" id="KW-0479">Metal-binding</keyword>
<evidence type="ECO:0000256" key="2">
    <source>
        <dbReference type="ARBA" id="ARBA00022741"/>
    </source>
</evidence>
<evidence type="ECO:0000313" key="9">
    <source>
        <dbReference type="EMBL" id="OFW60380.1"/>
    </source>
</evidence>
<evidence type="ECO:0000256" key="5">
    <source>
        <dbReference type="ARBA" id="ARBA00023125"/>
    </source>
</evidence>
<dbReference type="InterPro" id="IPR003796">
    <property type="entry name" value="RNR_NrdR-like"/>
</dbReference>
<dbReference type="Pfam" id="PF03477">
    <property type="entry name" value="ATP-cone"/>
    <property type="match status" value="1"/>
</dbReference>
<feature type="domain" description="ATP-cone" evidence="8">
    <location>
        <begin position="49"/>
        <end position="139"/>
    </location>
</feature>
<sequence>MKCPFCGNPDSKVIDSRSAESGQVIRRRRECKNCKRRFTTFERFEQFPVAVVKRNGDKESYKREKILIGLRKAFEKRPVTSQQIEELASKIESELRAEGKEEVPSSFIGMLVLKCLKEIDEVAYLRFASVYKDFQSITEFQSELGQLLEKKEDKGN</sequence>
<dbReference type="Proteomes" id="UP000177876">
    <property type="component" value="Unassembled WGS sequence"/>
</dbReference>
<evidence type="ECO:0000259" key="8">
    <source>
        <dbReference type="PROSITE" id="PS51161"/>
    </source>
</evidence>
<keyword evidence="2 7" id="KW-0547">Nucleotide-binding</keyword>
<evidence type="ECO:0000256" key="1">
    <source>
        <dbReference type="ARBA" id="ARBA00022491"/>
    </source>
</evidence>
<dbReference type="InterPro" id="IPR055173">
    <property type="entry name" value="NrdR-like_N"/>
</dbReference>
<dbReference type="Pfam" id="PF22811">
    <property type="entry name" value="Zn_ribbon_NrdR"/>
    <property type="match status" value="1"/>
</dbReference>
<gene>
    <name evidence="7" type="primary">nrdR</name>
    <name evidence="9" type="ORF">A2Y75_08465</name>
</gene>
<keyword evidence="7" id="KW-0863">Zinc-finger</keyword>
<dbReference type="PANTHER" id="PTHR30455:SF2">
    <property type="entry name" value="TRANSCRIPTIONAL REPRESSOR NRDR"/>
    <property type="match status" value="1"/>
</dbReference>